<dbReference type="Gramene" id="TraesCS5B03G0455200.2">
    <property type="protein sequence ID" value="TraesCS5B03G0455200.2.CDS"/>
    <property type="gene ID" value="TraesCS5B03G0455200"/>
</dbReference>
<comment type="pathway">
    <text evidence="1">Protein modification; protein ubiquitination.</text>
</comment>
<evidence type="ECO:0000313" key="8">
    <source>
        <dbReference type="Proteomes" id="UP000019116"/>
    </source>
</evidence>
<dbReference type="UniPathway" id="UPA00143"/>
<evidence type="ECO:0000259" key="6">
    <source>
        <dbReference type="PROSITE" id="PS51649"/>
    </source>
</evidence>
<dbReference type="GO" id="GO:0016567">
    <property type="term" value="P:protein ubiquitination"/>
    <property type="evidence" value="ECO:0007669"/>
    <property type="project" value="UniProtKB-UniPathway"/>
</dbReference>
<evidence type="ECO:0000313" key="7">
    <source>
        <dbReference type="EnsemblPlants" id="TraesCS5B02G168600.3"/>
    </source>
</evidence>
<proteinExistence type="inferred from homology"/>
<evidence type="ECO:0000256" key="1">
    <source>
        <dbReference type="ARBA" id="ARBA00004906"/>
    </source>
</evidence>
<evidence type="ECO:0008006" key="9">
    <source>
        <dbReference type="Google" id="ProtNLM"/>
    </source>
</evidence>
<name>A0A3B6LKP1_WHEAT</name>
<dbReference type="PANTHER" id="PTHR32370">
    <property type="entry name" value="OS12G0117600 PROTEIN"/>
    <property type="match status" value="1"/>
</dbReference>
<dbReference type="PROSITE" id="PS50097">
    <property type="entry name" value="BTB"/>
    <property type="match status" value="1"/>
</dbReference>
<keyword evidence="2" id="KW-0833">Ubl conjugation pathway</keyword>
<evidence type="ECO:0000256" key="4">
    <source>
        <dbReference type="SAM" id="MobiDB-lite"/>
    </source>
</evidence>
<dbReference type="Gramene" id="TraesCS5B02G168600.3">
    <property type="protein sequence ID" value="TraesCS5B02G168600.3"/>
    <property type="gene ID" value="TraesCS5B02G168600"/>
</dbReference>
<evidence type="ECO:0000256" key="2">
    <source>
        <dbReference type="ARBA" id="ARBA00022786"/>
    </source>
</evidence>
<comment type="similarity">
    <text evidence="3">Belongs to the NPH3 family.</text>
</comment>
<feature type="domain" description="NPH3" evidence="6">
    <location>
        <begin position="226"/>
        <end position="511"/>
    </location>
</feature>
<dbReference type="InterPro" id="IPR027356">
    <property type="entry name" value="NPH3_dom"/>
</dbReference>
<sequence>MKYMKLGSKPDTFYTEQAVRSVVSDIPADLIIHVNNTKYQLHKFPLLLKCGLLQRLCSDTEADEQLPVPVALHDIPGGEEAFEICAKFCYGIAISISASNFVLATLAARFLRMTEHVAKANLVSKLDTFFESCVLHGWRDSIAALQAAWRISGWSESRIVQPCVDSIVEKILLPPSQVCWQAAVDFRRFIWRQDLNSLFFCVQVAWSYTYTRPGYAKRPHQSVPKDWWTEDISELDIEVFRSVVSTVRATRMLPSPLIGEALHVYACKHLPDPLYTGGSANGHASQSQSSSFTAAAAAAEEALAKQRRVLETVVTMIPGDVGSVTGRFLLRLLRVANYVGASSSTRAQLIRQAGSQLDEAKAVDLLIPLPSDAQAYDVGAAEAVLEHFLAQFQRPAAPDERRRMSVAMEKVVRIFDEYLKTIALDSEFPIGKFIDLAECLPGIARSDHDGLYRAVDTYLKEHPDLSKADRKRLCRLIDCRKLSPDVRAQAVSNDRMPLRTIVQLLFVEQERTIGAGGSHSVAPPDRASVDAVSRLTATGREDEAAAMDHRSDVHRPRRAGHEERAQGDAAAMTRSLSASTKTAARKDRAVEERGSRLRNK</sequence>
<accession>A0A3B6LKP1</accession>
<keyword evidence="8" id="KW-1185">Reference proteome</keyword>
<dbReference type="SUPFAM" id="SSF54695">
    <property type="entry name" value="POZ domain"/>
    <property type="match status" value="1"/>
</dbReference>
<dbReference type="OMA" id="EHPQMSK"/>
<dbReference type="Proteomes" id="UP000019116">
    <property type="component" value="Chromosome 5B"/>
</dbReference>
<feature type="compositionally biased region" description="Basic and acidic residues" evidence="4">
    <location>
        <begin position="539"/>
        <end position="566"/>
    </location>
</feature>
<reference evidence="7" key="1">
    <citation type="submission" date="2018-08" db="EMBL/GenBank/DDBJ databases">
        <authorList>
            <person name="Rossello M."/>
        </authorList>
    </citation>
    <scope>NUCLEOTIDE SEQUENCE [LARGE SCALE GENOMIC DNA]</scope>
    <source>
        <strain evidence="7">cv. Chinese Spring</strain>
    </source>
</reference>
<dbReference type="InterPro" id="IPR000210">
    <property type="entry name" value="BTB/POZ_dom"/>
</dbReference>
<gene>
    <name evidence="7" type="primary">LOC123103383</name>
</gene>
<protein>
    <recommendedName>
        <fullName evidence="9">NPH3 domain-containing protein</fullName>
    </recommendedName>
</protein>
<feature type="compositionally biased region" description="Basic and acidic residues" evidence="4">
    <location>
        <begin position="584"/>
        <end position="600"/>
    </location>
</feature>
<dbReference type="Pfam" id="PF03000">
    <property type="entry name" value="NPH3"/>
    <property type="match status" value="1"/>
</dbReference>
<evidence type="ECO:0000259" key="5">
    <source>
        <dbReference type="PROSITE" id="PS50097"/>
    </source>
</evidence>
<dbReference type="PROSITE" id="PS51649">
    <property type="entry name" value="NPH3"/>
    <property type="match status" value="1"/>
</dbReference>
<organism evidence="7">
    <name type="scientific">Triticum aestivum</name>
    <name type="common">Wheat</name>
    <dbReference type="NCBI Taxonomy" id="4565"/>
    <lineage>
        <taxon>Eukaryota</taxon>
        <taxon>Viridiplantae</taxon>
        <taxon>Streptophyta</taxon>
        <taxon>Embryophyta</taxon>
        <taxon>Tracheophyta</taxon>
        <taxon>Spermatophyta</taxon>
        <taxon>Magnoliopsida</taxon>
        <taxon>Liliopsida</taxon>
        <taxon>Poales</taxon>
        <taxon>Poaceae</taxon>
        <taxon>BOP clade</taxon>
        <taxon>Pooideae</taxon>
        <taxon>Triticodae</taxon>
        <taxon>Triticeae</taxon>
        <taxon>Triticinae</taxon>
        <taxon>Triticum</taxon>
    </lineage>
</organism>
<dbReference type="AlphaFoldDB" id="A0A3B6LKP1"/>
<evidence type="ECO:0000256" key="3">
    <source>
        <dbReference type="PROSITE-ProRule" id="PRU00982"/>
    </source>
</evidence>
<dbReference type="OrthoDB" id="1699162at2759"/>
<dbReference type="InterPro" id="IPR043454">
    <property type="entry name" value="NPH3/RPT2-like"/>
</dbReference>
<reference evidence="7" key="2">
    <citation type="submission" date="2018-10" db="UniProtKB">
        <authorList>
            <consortium name="EnsemblPlants"/>
        </authorList>
    </citation>
    <scope>IDENTIFICATION</scope>
</reference>
<dbReference type="EnsemblPlants" id="TraesCS5B02G168600.3">
    <property type="protein sequence ID" value="TraesCS5B02G168600.3"/>
    <property type="gene ID" value="TraesCS5B02G168600"/>
</dbReference>
<feature type="region of interest" description="Disordered" evidence="4">
    <location>
        <begin position="538"/>
        <end position="600"/>
    </location>
</feature>
<dbReference type="InterPro" id="IPR011333">
    <property type="entry name" value="SKP1/BTB/POZ_sf"/>
</dbReference>
<feature type="domain" description="BTB" evidence="5">
    <location>
        <begin position="28"/>
        <end position="98"/>
    </location>
</feature>
<dbReference type="Gene3D" id="3.30.710.10">
    <property type="entry name" value="Potassium Channel Kv1.1, Chain A"/>
    <property type="match status" value="1"/>
</dbReference>